<dbReference type="OrthoDB" id="5521926at2"/>
<protein>
    <recommendedName>
        <fullName evidence="1">Restriction endonuclease type IV Mrr domain-containing protein</fullName>
    </recommendedName>
</protein>
<name>A0A255D8E0_9MYCO</name>
<dbReference type="InterPro" id="IPR011335">
    <property type="entry name" value="Restrct_endonuc-II-like"/>
</dbReference>
<accession>A0A255D8E0</accession>
<proteinExistence type="predicted"/>
<dbReference type="InterPro" id="IPR007560">
    <property type="entry name" value="Restrct_endonuc_IV_Mrr"/>
</dbReference>
<reference evidence="2 3" key="1">
    <citation type="submission" date="2017-07" db="EMBL/GenBank/DDBJ databases">
        <title>The new phylogeny of genus Mycobacterium.</title>
        <authorList>
            <person name="Tortoli E."/>
            <person name="Trovato A."/>
            <person name="Cirillo D.M."/>
        </authorList>
    </citation>
    <scope>NUCLEOTIDE SEQUENCE [LARGE SCALE GENOMIC DNA]</scope>
    <source>
        <strain evidence="2 3">ATCC 33027</strain>
    </source>
</reference>
<comment type="caution">
    <text evidence="2">The sequence shown here is derived from an EMBL/GenBank/DDBJ whole genome shotgun (WGS) entry which is preliminary data.</text>
</comment>
<evidence type="ECO:0000259" key="1">
    <source>
        <dbReference type="Pfam" id="PF04471"/>
    </source>
</evidence>
<organism evidence="2 3">
    <name type="scientific">Mycolicibacterium sphagni</name>
    <dbReference type="NCBI Taxonomy" id="1786"/>
    <lineage>
        <taxon>Bacteria</taxon>
        <taxon>Bacillati</taxon>
        <taxon>Actinomycetota</taxon>
        <taxon>Actinomycetes</taxon>
        <taxon>Mycobacteriales</taxon>
        <taxon>Mycobacteriaceae</taxon>
        <taxon>Mycolicibacterium</taxon>
    </lineage>
</organism>
<dbReference type="GO" id="GO:0004519">
    <property type="term" value="F:endonuclease activity"/>
    <property type="evidence" value="ECO:0007669"/>
    <property type="project" value="InterPro"/>
</dbReference>
<dbReference type="EMBL" id="NOZR01000027">
    <property type="protein sequence ID" value="OYN75658.1"/>
    <property type="molecule type" value="Genomic_DNA"/>
</dbReference>
<dbReference type="Pfam" id="PF04471">
    <property type="entry name" value="Mrr_cat"/>
    <property type="match status" value="1"/>
</dbReference>
<dbReference type="SUPFAM" id="SSF52980">
    <property type="entry name" value="Restriction endonuclease-like"/>
    <property type="match status" value="1"/>
</dbReference>
<sequence>MPGAGGVMTTSRPLSMAIRNEVLTACRTALHYRGDLKSLMIGAGVPPAVYNRYDHLENTKVKIARSILDELQELGPNGWTVQRRIVVELCGMQRPANGVEDVAAGRKALDALRRTAAQEGVIVDAEQAARTDRARRAAQRQQHITEHQQSLDRLRTEFSALARSRPSTNVERQARGYQLEKLLVDLFRANEMDYTGSTRQPHEQVDGSFHFRGFTYLVEARWRNHPPDKEDLAGFKLKVDGKLESTRGLFISMAGFDEEVLQYFANVSGKRNVIYMTGQDLAVIFEGTIGLEDALLRKIDAAEKHGRYLINLLG</sequence>
<evidence type="ECO:0000313" key="2">
    <source>
        <dbReference type="EMBL" id="OYN75658.1"/>
    </source>
</evidence>
<evidence type="ECO:0000313" key="3">
    <source>
        <dbReference type="Proteomes" id="UP000216063"/>
    </source>
</evidence>
<feature type="domain" description="Restriction endonuclease type IV Mrr" evidence="1">
    <location>
        <begin position="173"/>
        <end position="282"/>
    </location>
</feature>
<dbReference type="AlphaFoldDB" id="A0A255D8E0"/>
<dbReference type="GO" id="GO:0009307">
    <property type="term" value="P:DNA restriction-modification system"/>
    <property type="evidence" value="ECO:0007669"/>
    <property type="project" value="InterPro"/>
</dbReference>
<dbReference type="GO" id="GO:0003677">
    <property type="term" value="F:DNA binding"/>
    <property type="evidence" value="ECO:0007669"/>
    <property type="project" value="InterPro"/>
</dbReference>
<dbReference type="Proteomes" id="UP000216063">
    <property type="component" value="Unassembled WGS sequence"/>
</dbReference>
<keyword evidence="3" id="KW-1185">Reference proteome</keyword>
<gene>
    <name evidence="2" type="ORF">CG716_24955</name>
</gene>